<sequence length="185" mass="19930">MLKRIKKWHGVSIGAVGAFTVLVLLALPPHHSSATRAKLGEEKYQRISTWHPSRPTHPPLPNPVTTPPPSVPRIIVDNDQVVNAGAMAPMYHLTPNGPMQITGYVDARWNVVAGSEVTNPSVGVVITYYLAPNNPGQPIQQIYQVPGAGTINVVGFQGNLVELRSATGTGSFNLQTRQTTWKANG</sequence>
<dbReference type="PATRIC" id="fig|679936.5.peg.1495"/>
<evidence type="ECO:0000313" key="2">
    <source>
        <dbReference type="Proteomes" id="UP000005439"/>
    </source>
</evidence>
<dbReference type="STRING" id="679936.Sulac_1429"/>
<name>G8TX18_SULAD</name>
<accession>G8TX18</accession>
<dbReference type="KEGG" id="sap:Sulac_1429"/>
<evidence type="ECO:0000313" key="1">
    <source>
        <dbReference type="EMBL" id="AEW04926.1"/>
    </source>
</evidence>
<organism evidence="1 2">
    <name type="scientific">Sulfobacillus acidophilus (strain ATCC 700253 / DSM 10332 / NAL)</name>
    <dbReference type="NCBI Taxonomy" id="679936"/>
    <lineage>
        <taxon>Bacteria</taxon>
        <taxon>Bacillati</taxon>
        <taxon>Bacillota</taxon>
        <taxon>Clostridia</taxon>
        <taxon>Eubacteriales</taxon>
        <taxon>Clostridiales Family XVII. Incertae Sedis</taxon>
        <taxon>Sulfobacillus</taxon>
    </lineage>
</organism>
<dbReference type="HOGENOM" id="CLU_1460576_0_0_9"/>
<proteinExistence type="predicted"/>
<gene>
    <name evidence="1" type="ordered locus">Sulac_1429</name>
</gene>
<protein>
    <submittedName>
        <fullName evidence="1">Uncharacterized protein</fullName>
    </submittedName>
</protein>
<keyword evidence="2" id="KW-1185">Reference proteome</keyword>
<dbReference type="EMBL" id="CP003179">
    <property type="protein sequence ID" value="AEW04926.1"/>
    <property type="molecule type" value="Genomic_DNA"/>
</dbReference>
<dbReference type="AlphaFoldDB" id="G8TX18"/>
<dbReference type="Proteomes" id="UP000005439">
    <property type="component" value="Chromosome"/>
</dbReference>
<reference evidence="1 2" key="2">
    <citation type="journal article" date="2012" name="Stand. Genomic Sci.">
        <title>Complete genome sequence of the moderately thermophilic mineral-sulfide-oxidizing firmicute Sulfobacillus acidophilus type strain (NAL(T)).</title>
        <authorList>
            <person name="Anderson I."/>
            <person name="Chertkov O."/>
            <person name="Chen A."/>
            <person name="Saunders E."/>
            <person name="Lapidus A."/>
            <person name="Nolan M."/>
            <person name="Lucas S."/>
            <person name="Hammon N."/>
            <person name="Deshpande S."/>
            <person name="Cheng J.F."/>
            <person name="Han C."/>
            <person name="Tapia R."/>
            <person name="Goodwin L.A."/>
            <person name="Pitluck S."/>
            <person name="Liolios K."/>
            <person name="Pagani I."/>
            <person name="Ivanova N."/>
            <person name="Mikhailova N."/>
            <person name="Pati A."/>
            <person name="Palaniappan K."/>
            <person name="Land M."/>
            <person name="Pan C."/>
            <person name="Rohde M."/>
            <person name="Pukall R."/>
            <person name="Goker M."/>
            <person name="Detter J.C."/>
            <person name="Woyke T."/>
            <person name="Bristow J."/>
            <person name="Eisen J.A."/>
            <person name="Markowitz V."/>
            <person name="Hugenholtz P."/>
            <person name="Kyrpides N.C."/>
            <person name="Klenk H.P."/>
            <person name="Mavromatis K."/>
        </authorList>
    </citation>
    <scope>NUCLEOTIDE SEQUENCE [LARGE SCALE GENOMIC DNA]</scope>
    <source>
        <strain evidence="2">ATCC 700253 / DSM 10332 / NAL</strain>
    </source>
</reference>
<reference evidence="2" key="1">
    <citation type="submission" date="2011-12" db="EMBL/GenBank/DDBJ databases">
        <title>The complete genome of chromosome of Sulfobacillus acidophilus DSM 10332.</title>
        <authorList>
            <person name="Lucas S."/>
            <person name="Han J."/>
            <person name="Lapidus A."/>
            <person name="Bruce D."/>
            <person name="Goodwin L."/>
            <person name="Pitluck S."/>
            <person name="Peters L."/>
            <person name="Kyrpides N."/>
            <person name="Mavromatis K."/>
            <person name="Ivanova N."/>
            <person name="Mikhailova N."/>
            <person name="Chertkov O."/>
            <person name="Saunders E."/>
            <person name="Detter J.C."/>
            <person name="Tapia R."/>
            <person name="Han C."/>
            <person name="Land M."/>
            <person name="Hauser L."/>
            <person name="Markowitz V."/>
            <person name="Cheng J.-F."/>
            <person name="Hugenholtz P."/>
            <person name="Woyke T."/>
            <person name="Wu D."/>
            <person name="Pukall R."/>
            <person name="Gehrich-Schroeter G."/>
            <person name="Schneider S."/>
            <person name="Klenk H.-P."/>
            <person name="Eisen J.A."/>
        </authorList>
    </citation>
    <scope>NUCLEOTIDE SEQUENCE [LARGE SCALE GENOMIC DNA]</scope>
    <source>
        <strain evidence="2">ATCC 700253 / DSM 10332 / NAL</strain>
    </source>
</reference>